<keyword evidence="2" id="KW-0812">Transmembrane</keyword>
<evidence type="ECO:0000313" key="4">
    <source>
        <dbReference type="Proteomes" id="UP001432027"/>
    </source>
</evidence>
<feature type="non-terminal residue" evidence="3">
    <location>
        <position position="1"/>
    </location>
</feature>
<dbReference type="AlphaFoldDB" id="A0AAV5TW07"/>
<proteinExistence type="predicted"/>
<dbReference type="EMBL" id="BTSX01000005">
    <property type="protein sequence ID" value="GMS98547.1"/>
    <property type="molecule type" value="Genomic_DNA"/>
</dbReference>
<feature type="region of interest" description="Disordered" evidence="1">
    <location>
        <begin position="66"/>
        <end position="93"/>
    </location>
</feature>
<dbReference type="Proteomes" id="UP001432027">
    <property type="component" value="Unassembled WGS sequence"/>
</dbReference>
<evidence type="ECO:0000256" key="2">
    <source>
        <dbReference type="SAM" id="Phobius"/>
    </source>
</evidence>
<sequence>QEHIKRATLIATVCVGLGQVSCEALTDKLFFDESFLWLLFVPPLVALTIALSCSFHLRIADSRLEASGDEKADPPLRQARYRHAHHFRTESLS</sequence>
<feature type="non-terminal residue" evidence="3">
    <location>
        <position position="93"/>
    </location>
</feature>
<accession>A0AAV5TW07</accession>
<keyword evidence="4" id="KW-1185">Reference proteome</keyword>
<protein>
    <submittedName>
        <fullName evidence="3">Uncharacterized protein</fullName>
    </submittedName>
</protein>
<evidence type="ECO:0000256" key="1">
    <source>
        <dbReference type="SAM" id="MobiDB-lite"/>
    </source>
</evidence>
<name>A0AAV5TW07_9BILA</name>
<keyword evidence="2" id="KW-0472">Membrane</keyword>
<keyword evidence="2" id="KW-1133">Transmembrane helix</keyword>
<organism evidence="3 4">
    <name type="scientific">Pristionchus entomophagus</name>
    <dbReference type="NCBI Taxonomy" id="358040"/>
    <lineage>
        <taxon>Eukaryota</taxon>
        <taxon>Metazoa</taxon>
        <taxon>Ecdysozoa</taxon>
        <taxon>Nematoda</taxon>
        <taxon>Chromadorea</taxon>
        <taxon>Rhabditida</taxon>
        <taxon>Rhabditina</taxon>
        <taxon>Diplogasteromorpha</taxon>
        <taxon>Diplogasteroidea</taxon>
        <taxon>Neodiplogasteridae</taxon>
        <taxon>Pristionchus</taxon>
    </lineage>
</organism>
<gene>
    <name evidence="3" type="ORF">PENTCL1PPCAC_20722</name>
</gene>
<reference evidence="3" key="1">
    <citation type="submission" date="2023-10" db="EMBL/GenBank/DDBJ databases">
        <title>Genome assembly of Pristionchus species.</title>
        <authorList>
            <person name="Yoshida K."/>
            <person name="Sommer R.J."/>
        </authorList>
    </citation>
    <scope>NUCLEOTIDE SEQUENCE</scope>
    <source>
        <strain evidence="3">RS0144</strain>
    </source>
</reference>
<comment type="caution">
    <text evidence="3">The sequence shown here is derived from an EMBL/GenBank/DDBJ whole genome shotgun (WGS) entry which is preliminary data.</text>
</comment>
<evidence type="ECO:0000313" key="3">
    <source>
        <dbReference type="EMBL" id="GMS98547.1"/>
    </source>
</evidence>
<feature type="transmembrane region" description="Helical" evidence="2">
    <location>
        <begin position="34"/>
        <end position="57"/>
    </location>
</feature>